<dbReference type="InterPro" id="IPR011650">
    <property type="entry name" value="Peptidase_M20_dimer"/>
</dbReference>
<organism evidence="4 5">
    <name type="scientific">Candidatus Avoscillospira stercoripullorum</name>
    <dbReference type="NCBI Taxonomy" id="2840709"/>
    <lineage>
        <taxon>Bacteria</taxon>
        <taxon>Bacillati</taxon>
        <taxon>Bacillota</taxon>
        <taxon>Clostridia</taxon>
        <taxon>Eubacteriales</taxon>
        <taxon>Oscillospiraceae</taxon>
        <taxon>Oscillospiraceae incertae sedis</taxon>
        <taxon>Candidatus Avoscillospira</taxon>
    </lineage>
</organism>
<gene>
    <name evidence="4" type="ORF">IAA70_06475</name>
</gene>
<dbReference type="GO" id="GO:0046872">
    <property type="term" value="F:metal ion binding"/>
    <property type="evidence" value="ECO:0007669"/>
    <property type="project" value="UniProtKB-KW"/>
</dbReference>
<dbReference type="GO" id="GO:0016787">
    <property type="term" value="F:hydrolase activity"/>
    <property type="evidence" value="ECO:0007669"/>
    <property type="project" value="UniProtKB-KW"/>
</dbReference>
<keyword evidence="2" id="KW-0378">Hydrolase</keyword>
<name>A0A9D1D8M5_9FIRM</name>
<evidence type="ECO:0000313" key="5">
    <source>
        <dbReference type="Proteomes" id="UP000824258"/>
    </source>
</evidence>
<comment type="caution">
    <text evidence="4">The sequence shown here is derived from an EMBL/GenBank/DDBJ whole genome shotgun (WGS) entry which is preliminary data.</text>
</comment>
<reference evidence="4" key="2">
    <citation type="journal article" date="2021" name="PeerJ">
        <title>Extensive microbial diversity within the chicken gut microbiome revealed by metagenomics and culture.</title>
        <authorList>
            <person name="Gilroy R."/>
            <person name="Ravi A."/>
            <person name="Getino M."/>
            <person name="Pursley I."/>
            <person name="Horton D.L."/>
            <person name="Alikhan N.F."/>
            <person name="Baker D."/>
            <person name="Gharbi K."/>
            <person name="Hall N."/>
            <person name="Watson M."/>
            <person name="Adriaenssens E.M."/>
            <person name="Foster-Nyarko E."/>
            <person name="Jarju S."/>
            <person name="Secka A."/>
            <person name="Antonio M."/>
            <person name="Oren A."/>
            <person name="Chaudhuri R.R."/>
            <person name="La Ragione R."/>
            <person name="Hildebrand F."/>
            <person name="Pallen M.J."/>
        </authorList>
    </citation>
    <scope>NUCLEOTIDE SEQUENCE</scope>
    <source>
        <strain evidence="4">ChiHjej9B8-7071</strain>
    </source>
</reference>
<dbReference type="EMBL" id="DVGD01000208">
    <property type="protein sequence ID" value="HIR10029.1"/>
    <property type="molecule type" value="Genomic_DNA"/>
</dbReference>
<dbReference type="InterPro" id="IPR036264">
    <property type="entry name" value="Bact_exopeptidase_dim_dom"/>
</dbReference>
<reference evidence="4" key="1">
    <citation type="submission" date="2020-10" db="EMBL/GenBank/DDBJ databases">
        <authorList>
            <person name="Gilroy R."/>
        </authorList>
    </citation>
    <scope>NUCLEOTIDE SEQUENCE</scope>
    <source>
        <strain evidence="4">ChiHjej9B8-7071</strain>
    </source>
</reference>
<dbReference type="Pfam" id="PF07687">
    <property type="entry name" value="M20_dimer"/>
    <property type="match status" value="1"/>
</dbReference>
<dbReference type="Gene3D" id="3.30.70.360">
    <property type="match status" value="1"/>
</dbReference>
<proteinExistence type="predicted"/>
<accession>A0A9D1D8M5</accession>
<sequence>MEDYLRHSQDELKALIRDLCAIPAPSHQEDARAACVRDWLKQAGGRPEIDEAKNVICPLGDDKEGDVVVFMAHTDTVFPDLAPMPFREEGGKYFCPGVCDDTANLAALLICAKFFLRNKLRTQPNLVFVANSCEEGLGNLKGCRAITARYAGRLRELITLDGVQLNAVVSRAVGSHRYRVVVKTEGGHSFNAFGNRNAIRYLASMIDTLYAMKPPQDGDSKTTYNVGLISGGTSVNTIAQEAEMLYEYRSDSKVCLSEMEALFERVVETYRAMGVTVEVERIGERPCAGDVDPTAYQALMERVTSAIETVLGQAPVFRAGSTDCNIPLSLGIPAVCVSACAGAKCHTREEELFLDSLLPGSRLVMALMAGYLA</sequence>
<evidence type="ECO:0000256" key="2">
    <source>
        <dbReference type="ARBA" id="ARBA00022801"/>
    </source>
</evidence>
<evidence type="ECO:0000259" key="3">
    <source>
        <dbReference type="Pfam" id="PF07687"/>
    </source>
</evidence>
<dbReference type="Gene3D" id="3.40.630.10">
    <property type="entry name" value="Zn peptidases"/>
    <property type="match status" value="1"/>
</dbReference>
<dbReference type="InterPro" id="IPR002933">
    <property type="entry name" value="Peptidase_M20"/>
</dbReference>
<dbReference type="PANTHER" id="PTHR43808">
    <property type="entry name" value="ACETYLORNITHINE DEACETYLASE"/>
    <property type="match status" value="1"/>
</dbReference>
<dbReference type="SUPFAM" id="SSF55031">
    <property type="entry name" value="Bacterial exopeptidase dimerisation domain"/>
    <property type="match status" value="1"/>
</dbReference>
<protein>
    <submittedName>
        <fullName evidence="4">M20/M25/M40 family metallo-hydrolase</fullName>
    </submittedName>
</protein>
<dbReference type="Pfam" id="PF01546">
    <property type="entry name" value="Peptidase_M20"/>
    <property type="match status" value="1"/>
</dbReference>
<dbReference type="AlphaFoldDB" id="A0A9D1D8M5"/>
<feature type="domain" description="Peptidase M20 dimerisation" evidence="3">
    <location>
        <begin position="174"/>
        <end position="268"/>
    </location>
</feature>
<evidence type="ECO:0000313" key="4">
    <source>
        <dbReference type="EMBL" id="HIR10029.1"/>
    </source>
</evidence>
<dbReference type="SUPFAM" id="SSF53187">
    <property type="entry name" value="Zn-dependent exopeptidases"/>
    <property type="match status" value="1"/>
</dbReference>
<keyword evidence="1" id="KW-0479">Metal-binding</keyword>
<dbReference type="InterPro" id="IPR050072">
    <property type="entry name" value="Peptidase_M20A"/>
</dbReference>
<evidence type="ECO:0000256" key="1">
    <source>
        <dbReference type="ARBA" id="ARBA00022723"/>
    </source>
</evidence>
<dbReference type="Proteomes" id="UP000824258">
    <property type="component" value="Unassembled WGS sequence"/>
</dbReference>
<dbReference type="PANTHER" id="PTHR43808:SF17">
    <property type="entry name" value="PEPTIDASE M20"/>
    <property type="match status" value="1"/>
</dbReference>